<comment type="caution">
    <text evidence="1">The sequence shown here is derived from an EMBL/GenBank/DDBJ whole genome shotgun (WGS) entry which is preliminary data.</text>
</comment>
<sequence>MLNMLYPDPEWLRIFTDGSLLSDNPNAGAGVFSEIFSFYVPVGRGTTFEGEIAAICTGLSQLQYHMEKFTRAVILCDFGSCSVSYCF</sequence>
<organism evidence="1 2">
    <name type="scientific">Caerostris darwini</name>
    <dbReference type="NCBI Taxonomy" id="1538125"/>
    <lineage>
        <taxon>Eukaryota</taxon>
        <taxon>Metazoa</taxon>
        <taxon>Ecdysozoa</taxon>
        <taxon>Arthropoda</taxon>
        <taxon>Chelicerata</taxon>
        <taxon>Arachnida</taxon>
        <taxon>Araneae</taxon>
        <taxon>Araneomorphae</taxon>
        <taxon>Entelegynae</taxon>
        <taxon>Araneoidea</taxon>
        <taxon>Araneidae</taxon>
        <taxon>Caerostris</taxon>
    </lineage>
</organism>
<accession>A0AAV4S5A0</accession>
<dbReference type="GO" id="GO:0003676">
    <property type="term" value="F:nucleic acid binding"/>
    <property type="evidence" value="ECO:0007669"/>
    <property type="project" value="InterPro"/>
</dbReference>
<protein>
    <recommendedName>
        <fullName evidence="3">RNase H type-1 domain-containing protein</fullName>
    </recommendedName>
</protein>
<dbReference type="Proteomes" id="UP001054837">
    <property type="component" value="Unassembled WGS sequence"/>
</dbReference>
<evidence type="ECO:0000313" key="1">
    <source>
        <dbReference type="EMBL" id="GIY28366.1"/>
    </source>
</evidence>
<evidence type="ECO:0008006" key="3">
    <source>
        <dbReference type="Google" id="ProtNLM"/>
    </source>
</evidence>
<reference evidence="1 2" key="1">
    <citation type="submission" date="2021-06" db="EMBL/GenBank/DDBJ databases">
        <title>Caerostris darwini draft genome.</title>
        <authorList>
            <person name="Kono N."/>
            <person name="Arakawa K."/>
        </authorList>
    </citation>
    <scope>NUCLEOTIDE SEQUENCE [LARGE SCALE GENOMIC DNA]</scope>
</reference>
<proteinExistence type="predicted"/>
<evidence type="ECO:0000313" key="2">
    <source>
        <dbReference type="Proteomes" id="UP001054837"/>
    </source>
</evidence>
<dbReference type="SUPFAM" id="SSF53098">
    <property type="entry name" value="Ribonuclease H-like"/>
    <property type="match status" value="1"/>
</dbReference>
<dbReference type="InterPro" id="IPR012337">
    <property type="entry name" value="RNaseH-like_sf"/>
</dbReference>
<dbReference type="AlphaFoldDB" id="A0AAV4S5A0"/>
<dbReference type="Gene3D" id="3.30.420.10">
    <property type="entry name" value="Ribonuclease H-like superfamily/Ribonuclease H"/>
    <property type="match status" value="1"/>
</dbReference>
<dbReference type="InterPro" id="IPR036397">
    <property type="entry name" value="RNaseH_sf"/>
</dbReference>
<dbReference type="EMBL" id="BPLQ01007167">
    <property type="protein sequence ID" value="GIY28366.1"/>
    <property type="molecule type" value="Genomic_DNA"/>
</dbReference>
<keyword evidence="2" id="KW-1185">Reference proteome</keyword>
<name>A0AAV4S5A0_9ARAC</name>
<gene>
    <name evidence="1" type="ORF">CDAR_231001</name>
</gene>